<dbReference type="PANTHER" id="PTHR45458">
    <property type="entry name" value="SHORT-CHAIN DEHYDROGENASE/REDUCTASE SDR"/>
    <property type="match status" value="1"/>
</dbReference>
<dbReference type="GO" id="GO:0016616">
    <property type="term" value="F:oxidoreductase activity, acting on the CH-OH group of donors, NAD or NADP as acceptor"/>
    <property type="evidence" value="ECO:0007669"/>
    <property type="project" value="TreeGrafter"/>
</dbReference>
<keyword evidence="2" id="KW-1185">Reference proteome</keyword>
<dbReference type="InterPro" id="IPR052184">
    <property type="entry name" value="SDR_enzymes"/>
</dbReference>
<proteinExistence type="predicted"/>
<dbReference type="Proteomes" id="UP000053475">
    <property type="component" value="Unassembled WGS sequence"/>
</dbReference>
<protein>
    <submittedName>
        <fullName evidence="1">Short-chain dehydrogenase</fullName>
    </submittedName>
</protein>
<dbReference type="PRINTS" id="PR00081">
    <property type="entry name" value="GDHRDH"/>
</dbReference>
<sequence>MSANLESQSSFEATLLGFLSRQLTRPKQLLTSVSLTDQVALITGANAGLGLAAARQLLQLGLSHLVMGVRSVTKGEAAAAKLREQFPLSTITVWTLNLEDYESVCALADHCLSLPRLDIAILNAGMLNATGAFATAQSTGHEITLQVNYLSTALLAILLLPHLERGQGKSIASTRVRRPPVLTLVGSDRAYNATLQLGCKMAAQFNDPEKFSAFAWYSNSKLLLTMFVSTLARLVSPDAVLINMVNPGMTKDTLFFRDVHSSAWAGLIALGQFLLARSVDVAATTYVDAVVARGAESHGSFLSDWMVKPYPKMLYSEVGVDACARLWEETLAELAFANVTEILESFRSHFEFLRQISENPENIAIGIARDKAATEKKCAEALGQRSNVFILEADITDYDALKRAAEATARITSGTLDYLIANAAYVSRWDAYDPIGTLGATPQALEQDLLKSFHTNVISNIHLLNLFIPLILTSSTKKILVLSTGSADLETIRSHDLDVAPAYTISKAAMNFAVAKFSAQYREQGLLVMSVCPGVVQTGHYDDATPEQLRAVQRVMGKFAEYAPGFIGPVGVEVAVGRVLDVWERASVENGDGGSFVSQFGNKTWL</sequence>
<name>A0A0C1E2L0_ASPUT</name>
<dbReference type="InterPro" id="IPR002347">
    <property type="entry name" value="SDR_fam"/>
</dbReference>
<dbReference type="AlphaFoldDB" id="A0A0C1E2L0"/>
<accession>A0A0C1E2L0</accession>
<evidence type="ECO:0000313" key="2">
    <source>
        <dbReference type="Proteomes" id="UP000053475"/>
    </source>
</evidence>
<organism evidence="1 2">
    <name type="scientific">Aspergillus ustus</name>
    <dbReference type="NCBI Taxonomy" id="40382"/>
    <lineage>
        <taxon>Eukaryota</taxon>
        <taxon>Fungi</taxon>
        <taxon>Dikarya</taxon>
        <taxon>Ascomycota</taxon>
        <taxon>Pezizomycotina</taxon>
        <taxon>Eurotiomycetes</taxon>
        <taxon>Eurotiomycetidae</taxon>
        <taxon>Eurotiales</taxon>
        <taxon>Aspergillaceae</taxon>
        <taxon>Aspergillus</taxon>
        <taxon>Aspergillus subgen. Nidulantes</taxon>
    </lineage>
</organism>
<gene>
    <name evidence="1" type="ORF">HK57_00391</name>
</gene>
<dbReference type="PANTHER" id="PTHR45458:SF3">
    <property type="entry name" value="CHAIN DEHYDROGENASE (ATSC), PUTATIVE-RELATED"/>
    <property type="match status" value="1"/>
</dbReference>
<evidence type="ECO:0000313" key="1">
    <source>
        <dbReference type="EMBL" id="KIA75777.1"/>
    </source>
</evidence>
<reference evidence="1 2" key="1">
    <citation type="submission" date="2014-11" db="EMBL/GenBank/DDBJ databases">
        <title>Genomics derived discovery of secondary metabolites biosynthetic gene clusters in Aspergillus ustus.</title>
        <authorList>
            <person name="Pi B."/>
            <person name="Dai F."/>
            <person name="Song X."/>
            <person name="Zhu C."/>
            <person name="Li H."/>
            <person name="Yu D."/>
        </authorList>
    </citation>
    <scope>NUCLEOTIDE SEQUENCE [LARGE SCALE GENOMIC DNA]</scope>
    <source>
        <strain evidence="1 2">3.3904</strain>
    </source>
</reference>
<comment type="caution">
    <text evidence="1">The sequence shown here is derived from an EMBL/GenBank/DDBJ whole genome shotgun (WGS) entry which is preliminary data.</text>
</comment>
<dbReference type="EMBL" id="JOMC01000036">
    <property type="protein sequence ID" value="KIA75777.1"/>
    <property type="molecule type" value="Genomic_DNA"/>
</dbReference>
<dbReference type="Gene3D" id="3.40.50.720">
    <property type="entry name" value="NAD(P)-binding Rossmann-like Domain"/>
    <property type="match status" value="2"/>
</dbReference>
<dbReference type="InterPro" id="IPR036291">
    <property type="entry name" value="NAD(P)-bd_dom_sf"/>
</dbReference>
<dbReference type="Pfam" id="PF00106">
    <property type="entry name" value="adh_short"/>
    <property type="match status" value="2"/>
</dbReference>
<dbReference type="SUPFAM" id="SSF51735">
    <property type="entry name" value="NAD(P)-binding Rossmann-fold domains"/>
    <property type="match status" value="2"/>
</dbReference>